<proteinExistence type="predicted"/>
<dbReference type="InterPro" id="IPR047746">
    <property type="entry name" value="Dae2/Tae2-like"/>
</dbReference>
<evidence type="ECO:0000313" key="1">
    <source>
        <dbReference type="EMBL" id="MBZ2207099.1"/>
    </source>
</evidence>
<reference evidence="1 2" key="1">
    <citation type="submission" date="2021-01" db="EMBL/GenBank/DDBJ databases">
        <authorList>
            <person name="Ruan W."/>
            <person name="Khan S.A."/>
            <person name="Jeon C.O."/>
        </authorList>
    </citation>
    <scope>NUCLEOTIDE SEQUENCE [LARGE SCALE GENOMIC DNA]</scope>
    <source>
        <strain evidence="1 2">R798</strain>
    </source>
</reference>
<protein>
    <submittedName>
        <fullName evidence="1">BPSL0067 family protein</fullName>
    </submittedName>
</protein>
<accession>A0ABS7SLP3</accession>
<evidence type="ECO:0000313" key="2">
    <source>
        <dbReference type="Proteomes" id="UP000809349"/>
    </source>
</evidence>
<reference evidence="1 2" key="2">
    <citation type="submission" date="2021-08" db="EMBL/GenBank/DDBJ databases">
        <title>Massilia sp. R798.</title>
        <authorList>
            <person name="Baek J.H."/>
            <person name="Jung H.S."/>
            <person name="Kim K.R."/>
            <person name="Jeon C.O."/>
        </authorList>
    </citation>
    <scope>NUCLEOTIDE SEQUENCE [LARGE SCALE GENOMIC DNA]</scope>
    <source>
        <strain evidence="1 2">R798</strain>
    </source>
</reference>
<gene>
    <name evidence="1" type="ORF">I4X03_007480</name>
</gene>
<sequence length="151" mass="16544">MPFVYANAGVLVGKPKVGSKECVALVQHYTSVGLTRTWVAGEKVLGNPRIKIGTAIATFRNGRYLSHKSNNHAAFFLRHENGAIVVIDQWKDDPARPDAKRDISVRTIRPRGRAFADGTWPHESDNAEAFFVIETGASASTTTTKVPKVLK</sequence>
<dbReference type="RefSeq" id="WP_223467605.1">
    <property type="nucleotide sequence ID" value="NZ_JAFBIL020000003.1"/>
</dbReference>
<name>A0ABS7SLP3_9BURK</name>
<keyword evidence="2" id="KW-1185">Reference proteome</keyword>
<comment type="caution">
    <text evidence="1">The sequence shown here is derived from an EMBL/GenBank/DDBJ whole genome shotgun (WGS) entry which is preliminary data.</text>
</comment>
<dbReference type="EMBL" id="JAFBIL020000003">
    <property type="protein sequence ID" value="MBZ2207099.1"/>
    <property type="molecule type" value="Genomic_DNA"/>
</dbReference>
<dbReference type="Proteomes" id="UP000809349">
    <property type="component" value="Unassembled WGS sequence"/>
</dbReference>
<dbReference type="NCBIfam" id="NF033857">
    <property type="entry name" value="BPSL0067_fam"/>
    <property type="match status" value="1"/>
</dbReference>
<organism evidence="1 2">
    <name type="scientific">Massilia soli</name>
    <dbReference type="NCBI Taxonomy" id="2792854"/>
    <lineage>
        <taxon>Bacteria</taxon>
        <taxon>Pseudomonadati</taxon>
        <taxon>Pseudomonadota</taxon>
        <taxon>Betaproteobacteria</taxon>
        <taxon>Burkholderiales</taxon>
        <taxon>Oxalobacteraceae</taxon>
        <taxon>Telluria group</taxon>
        <taxon>Massilia</taxon>
    </lineage>
</organism>